<dbReference type="EMBL" id="BMAO01026773">
    <property type="protein sequence ID" value="GFR12387.1"/>
    <property type="molecule type" value="Genomic_DNA"/>
</dbReference>
<evidence type="ECO:0000313" key="2">
    <source>
        <dbReference type="Proteomes" id="UP000887116"/>
    </source>
</evidence>
<gene>
    <name evidence="1" type="ORF">TNCT_167151</name>
</gene>
<sequence>MLTVIPTFGRNRTRSIQTKCSVKIERIFGRLCDLDFSNGPQAHMTKSKSQEAYVGRSQPGQTAWSDYATDYADRYGSNKHAFCQIQMQPVKMKMDFPRTCVC</sequence>
<evidence type="ECO:0000313" key="1">
    <source>
        <dbReference type="EMBL" id="GFR12387.1"/>
    </source>
</evidence>
<organism evidence="1 2">
    <name type="scientific">Trichonephila clavata</name>
    <name type="common">Joro spider</name>
    <name type="synonym">Nephila clavata</name>
    <dbReference type="NCBI Taxonomy" id="2740835"/>
    <lineage>
        <taxon>Eukaryota</taxon>
        <taxon>Metazoa</taxon>
        <taxon>Ecdysozoa</taxon>
        <taxon>Arthropoda</taxon>
        <taxon>Chelicerata</taxon>
        <taxon>Arachnida</taxon>
        <taxon>Araneae</taxon>
        <taxon>Araneomorphae</taxon>
        <taxon>Entelegynae</taxon>
        <taxon>Araneoidea</taxon>
        <taxon>Nephilidae</taxon>
        <taxon>Trichonephila</taxon>
    </lineage>
</organism>
<proteinExistence type="predicted"/>
<keyword evidence="2" id="KW-1185">Reference proteome</keyword>
<accession>A0A8X6LL64</accession>
<name>A0A8X6LL64_TRICU</name>
<dbReference type="AlphaFoldDB" id="A0A8X6LL64"/>
<comment type="caution">
    <text evidence="1">The sequence shown here is derived from an EMBL/GenBank/DDBJ whole genome shotgun (WGS) entry which is preliminary data.</text>
</comment>
<protein>
    <submittedName>
        <fullName evidence="1">Uncharacterized protein</fullName>
    </submittedName>
</protein>
<dbReference type="Proteomes" id="UP000887116">
    <property type="component" value="Unassembled WGS sequence"/>
</dbReference>
<reference evidence="1" key="1">
    <citation type="submission" date="2020-07" db="EMBL/GenBank/DDBJ databases">
        <title>Multicomponent nature underlies the extraordinary mechanical properties of spider dragline silk.</title>
        <authorList>
            <person name="Kono N."/>
            <person name="Nakamura H."/>
            <person name="Mori M."/>
            <person name="Yoshida Y."/>
            <person name="Ohtoshi R."/>
            <person name="Malay A.D."/>
            <person name="Moran D.A.P."/>
            <person name="Tomita M."/>
            <person name="Numata K."/>
            <person name="Arakawa K."/>
        </authorList>
    </citation>
    <scope>NUCLEOTIDE SEQUENCE</scope>
</reference>